<evidence type="ECO:0008006" key="9">
    <source>
        <dbReference type="Google" id="ProtNLM"/>
    </source>
</evidence>
<feature type="domain" description="Rab3-GAP regulatory subunit N-terminal" evidence="5">
    <location>
        <begin position="33"/>
        <end position="431"/>
    </location>
</feature>
<evidence type="ECO:0000313" key="8">
    <source>
        <dbReference type="Proteomes" id="UP001153737"/>
    </source>
</evidence>
<proteinExistence type="inferred from homology"/>
<keyword evidence="3" id="KW-0343">GTPase activation</keyword>
<evidence type="ECO:0000256" key="4">
    <source>
        <dbReference type="ARBA" id="ARBA00022490"/>
    </source>
</evidence>
<keyword evidence="8" id="KW-1185">Reference proteome</keyword>
<dbReference type="Pfam" id="PF14655">
    <property type="entry name" value="RAB3GAP2_N"/>
    <property type="match status" value="1"/>
</dbReference>
<evidence type="ECO:0000313" key="7">
    <source>
        <dbReference type="EMBL" id="CAH1154252.1"/>
    </source>
</evidence>
<dbReference type="GO" id="GO:0005737">
    <property type="term" value="C:cytoplasm"/>
    <property type="evidence" value="ECO:0007669"/>
    <property type="project" value="UniProtKB-SubCell"/>
</dbReference>
<reference evidence="7" key="2">
    <citation type="submission" date="2022-10" db="EMBL/GenBank/DDBJ databases">
        <authorList>
            <consortium name="ENA_rothamsted_submissions"/>
            <consortium name="culmorum"/>
            <person name="King R."/>
        </authorList>
    </citation>
    <scope>NUCLEOTIDE SEQUENCE</scope>
</reference>
<dbReference type="InterPro" id="IPR029257">
    <property type="entry name" value="RAB3GAP2_C"/>
</dbReference>
<evidence type="ECO:0000256" key="3">
    <source>
        <dbReference type="ARBA" id="ARBA00022468"/>
    </source>
</evidence>
<reference evidence="7" key="1">
    <citation type="submission" date="2022-01" db="EMBL/GenBank/DDBJ databases">
        <authorList>
            <person name="King R."/>
        </authorList>
    </citation>
    <scope>NUCLEOTIDE SEQUENCE</scope>
</reference>
<dbReference type="Proteomes" id="UP001153737">
    <property type="component" value="Chromosome 15"/>
</dbReference>
<dbReference type="GO" id="GO:0005096">
    <property type="term" value="F:GTPase activator activity"/>
    <property type="evidence" value="ECO:0007669"/>
    <property type="project" value="UniProtKB-KW"/>
</dbReference>
<dbReference type="Pfam" id="PF14656">
    <property type="entry name" value="RAB3GAP2_C"/>
    <property type="match status" value="1"/>
</dbReference>
<dbReference type="InterPro" id="IPR032839">
    <property type="entry name" value="RAB3GAP_N"/>
</dbReference>
<keyword evidence="4" id="KW-0963">Cytoplasm</keyword>
<gene>
    <name evidence="7" type="ORF">PHAECO_LOCUS4925</name>
</gene>
<feature type="domain" description="Rab3GAP regulatory subunit C-terminal" evidence="6">
    <location>
        <begin position="700"/>
        <end position="1273"/>
    </location>
</feature>
<sequence>MNLNIRLTAYIQEIDAIRRCLFPTDDHRGSDNWLHHCKIAVSPIADLLVLANERKVVVLTSKWNAHSSLNQFEITHSGPIHDYDKVKAVLCLPIIGCNGNTQLGSEWTCILVGFDSGHVRCYTENCELLFEERFHAENITTIKCQSQHSPKPHISPDLSPEEIYVQYQSNICVLSGYQLCNVLRTCKLQLENGGVIDHLQSSITPKKWGFQDQSIINDSAVVGLNLSSTFDHLLTASICGGFDSKYRAMPPHNTLVLAAGSKPFLGYHYALEGGAQPVLSDVAKAVASKLKSALPGWLTGNKSQSDKQMSIAMLPAEAMGCRFGLCDLRRTATEVLLSPDRKLAAVSDALGRVLLVDSAKGIVLRIFKGYRDAQCSFLQVPEEKTSKHRLGNKVALFLVIYTPKKGTLEFFSVQKGSRIATFSASKHSRLLYINYGLMGFANSSRSKFICPYTTVLIDNDGQIKDFTIPFHFALAEKNSKRSRDIHLYKKLRHLIKSGECEEDKLLSETVNTCTELKTIEIKSQTVDMLLTNKHAPPRVTLQAVQYFADNLIDEEADQLKVMCGNASILLSLYLFVTISEINDIENGNADQLMSTFTKLEEKEMGNLQKLLDLSISNDYDKLPEVHVSFSDNALFSVTEFLSIFEMSKADSICIKDNIDECVLFKSSEILFKRFIAGSPHGFEEDFQARLTSSKISTKNLFDLLVNYWVSRSLHINLNLEKEMFNLSRLIHTLAKTSSVDKLSTEYSEISKFWKEIRDILADSARPFPALIAAILCKSVAQTIDSESQMDESSTSLEDDSLEILSQENVQWSLLIGKLEDISLLNIVLSKKPVVEDCPLPLLEHEKFSISLKYVLQKGKGSVTELVAKWLTSTGINPQSIILNDKISGVDEDTLDSEKMSPGVLGNEKVFEQLNLLKQQFPYSLETSTLLANMVWEYALAWQKDIQDLGKLEAAISCLCYVQDLHIKQGLYQLLWNTHLKIVIESACKLINKVGKLPKERLCRQDTSLSDYQISLFIRISTEFLDNFMDVVQQTCSATRPNLTFENIWENAGGQALVELAVLQKEASYELLLLHYQLCLVLQMITIFSVKHSKPINNLFEGHVVNLFFTDLQRKPQVACNRSDLKLSSSRIEFLFKIITASMESITLSDSGAIHSAEHVTWMGKCCLLARFWNLEVDILRRFQIIRLFANGYDSLGEELIPAVNEVGELGKFLLNIAAKRLAQFLALSPALSENISALSTSLTKFMDNLDDEWCETCPLQRITRLATHSLRCLDENSGEYKIAQLLLEACNTLEEIRA</sequence>
<dbReference type="PANTHER" id="PTHR12472">
    <property type="entry name" value="RAB3-GAP REGULATORY DOMAIN"/>
    <property type="match status" value="1"/>
</dbReference>
<evidence type="ECO:0000259" key="6">
    <source>
        <dbReference type="Pfam" id="PF14656"/>
    </source>
</evidence>
<evidence type="ECO:0000256" key="1">
    <source>
        <dbReference type="ARBA" id="ARBA00004496"/>
    </source>
</evidence>
<organism evidence="7 8">
    <name type="scientific">Phaedon cochleariae</name>
    <name type="common">Mustard beetle</name>
    <dbReference type="NCBI Taxonomy" id="80249"/>
    <lineage>
        <taxon>Eukaryota</taxon>
        <taxon>Metazoa</taxon>
        <taxon>Ecdysozoa</taxon>
        <taxon>Arthropoda</taxon>
        <taxon>Hexapoda</taxon>
        <taxon>Insecta</taxon>
        <taxon>Pterygota</taxon>
        <taxon>Neoptera</taxon>
        <taxon>Endopterygota</taxon>
        <taxon>Coleoptera</taxon>
        <taxon>Polyphaga</taxon>
        <taxon>Cucujiformia</taxon>
        <taxon>Chrysomeloidea</taxon>
        <taxon>Chrysomelidae</taxon>
        <taxon>Chrysomelinae</taxon>
        <taxon>Chrysomelini</taxon>
        <taxon>Phaedon</taxon>
    </lineage>
</organism>
<comment type="similarity">
    <text evidence="2">Belongs to the Rab3-GAP regulatory subunit family.</text>
</comment>
<dbReference type="InterPro" id="IPR026059">
    <property type="entry name" value="Rab3GAP2"/>
</dbReference>
<name>A0A9P0GRC0_PHACE</name>
<dbReference type="EMBL" id="OU896721">
    <property type="protein sequence ID" value="CAH1154252.1"/>
    <property type="molecule type" value="Genomic_DNA"/>
</dbReference>
<comment type="subcellular location">
    <subcellularLocation>
        <location evidence="1">Cytoplasm</location>
    </subcellularLocation>
</comment>
<evidence type="ECO:0000256" key="2">
    <source>
        <dbReference type="ARBA" id="ARBA00008153"/>
    </source>
</evidence>
<accession>A0A9P0GRC0</accession>
<protein>
    <recommendedName>
        <fullName evidence="9">Rab3 GTPase-activating protein non-catalytic subunit</fullName>
    </recommendedName>
</protein>
<evidence type="ECO:0000259" key="5">
    <source>
        <dbReference type="Pfam" id="PF14655"/>
    </source>
</evidence>
<dbReference type="PANTHER" id="PTHR12472:SF0">
    <property type="entry name" value="RAB3 GTPASE-ACTIVATING PROTEIN NON-CATALYTIC SUBUNIT"/>
    <property type="match status" value="1"/>
</dbReference>